<dbReference type="Gene3D" id="3.40.50.300">
    <property type="entry name" value="P-loop containing nucleotide triphosphate hydrolases"/>
    <property type="match status" value="1"/>
</dbReference>
<dbReference type="GO" id="GO:0006508">
    <property type="term" value="P:proteolysis"/>
    <property type="evidence" value="ECO:0007669"/>
    <property type="project" value="InterPro"/>
</dbReference>
<keyword evidence="3" id="KW-1003">Cell membrane</keyword>
<evidence type="ECO:0000259" key="11">
    <source>
        <dbReference type="PROSITE" id="PS50893"/>
    </source>
</evidence>
<evidence type="ECO:0000256" key="9">
    <source>
        <dbReference type="ARBA" id="ARBA00023136"/>
    </source>
</evidence>
<dbReference type="InterPro" id="IPR027417">
    <property type="entry name" value="P-loop_NTPase"/>
</dbReference>
<dbReference type="CDD" id="cd18571">
    <property type="entry name" value="ABC_6TM_peptidase_like"/>
    <property type="match status" value="1"/>
</dbReference>
<dbReference type="GO" id="GO:0015421">
    <property type="term" value="F:ABC-type oligopeptide transporter activity"/>
    <property type="evidence" value="ECO:0007669"/>
    <property type="project" value="TreeGrafter"/>
</dbReference>
<dbReference type="PROSITE" id="PS50990">
    <property type="entry name" value="PEPTIDASE_C39"/>
    <property type="match status" value="1"/>
</dbReference>
<evidence type="ECO:0000256" key="4">
    <source>
        <dbReference type="ARBA" id="ARBA00022692"/>
    </source>
</evidence>
<evidence type="ECO:0000259" key="13">
    <source>
        <dbReference type="PROSITE" id="PS50990"/>
    </source>
</evidence>
<feature type="domain" description="ABC transporter" evidence="11">
    <location>
        <begin position="475"/>
        <end position="710"/>
    </location>
</feature>
<evidence type="ECO:0000256" key="10">
    <source>
        <dbReference type="SAM" id="Phobius"/>
    </source>
</evidence>
<evidence type="ECO:0000256" key="8">
    <source>
        <dbReference type="ARBA" id="ARBA00022989"/>
    </source>
</evidence>
<dbReference type="Pfam" id="PF03412">
    <property type="entry name" value="Peptidase_C39"/>
    <property type="match status" value="1"/>
</dbReference>
<keyword evidence="4 10" id="KW-0812">Transmembrane</keyword>
<dbReference type="GO" id="GO:0008233">
    <property type="term" value="F:peptidase activity"/>
    <property type="evidence" value="ECO:0007669"/>
    <property type="project" value="InterPro"/>
</dbReference>
<keyword evidence="7" id="KW-0067">ATP-binding</keyword>
<dbReference type="STRING" id="104663.SAMN04488121_102145"/>
<proteinExistence type="predicted"/>
<dbReference type="GO" id="GO:0016887">
    <property type="term" value="F:ATP hydrolysis activity"/>
    <property type="evidence" value="ECO:0007669"/>
    <property type="project" value="InterPro"/>
</dbReference>
<gene>
    <name evidence="14" type="ORF">SAMN04488121_102145</name>
</gene>
<dbReference type="SUPFAM" id="SSF90123">
    <property type="entry name" value="ABC transporter transmembrane region"/>
    <property type="match status" value="1"/>
</dbReference>
<evidence type="ECO:0000256" key="6">
    <source>
        <dbReference type="ARBA" id="ARBA00022801"/>
    </source>
</evidence>
<dbReference type="PROSITE" id="PS50893">
    <property type="entry name" value="ABC_TRANSPORTER_2"/>
    <property type="match status" value="1"/>
</dbReference>
<dbReference type="EMBL" id="FNBN01000002">
    <property type="protein sequence ID" value="SDF51468.1"/>
    <property type="molecule type" value="Genomic_DNA"/>
</dbReference>
<evidence type="ECO:0000259" key="12">
    <source>
        <dbReference type="PROSITE" id="PS50929"/>
    </source>
</evidence>
<dbReference type="AlphaFoldDB" id="A0A1G7LPL1"/>
<dbReference type="PANTHER" id="PTHR43394">
    <property type="entry name" value="ATP-DEPENDENT PERMEASE MDL1, MITOCHONDRIAL"/>
    <property type="match status" value="1"/>
</dbReference>
<dbReference type="Gene3D" id="1.20.1560.10">
    <property type="entry name" value="ABC transporter type 1, transmembrane domain"/>
    <property type="match status" value="1"/>
</dbReference>
<keyword evidence="9 10" id="KW-0472">Membrane</keyword>
<feature type="domain" description="ABC transmembrane type-1" evidence="12">
    <location>
        <begin position="162"/>
        <end position="441"/>
    </location>
</feature>
<evidence type="ECO:0000313" key="14">
    <source>
        <dbReference type="EMBL" id="SDF51468.1"/>
    </source>
</evidence>
<dbReference type="Pfam" id="PF00664">
    <property type="entry name" value="ABC_membrane"/>
    <property type="match status" value="1"/>
</dbReference>
<name>A0A1G7LPL1_CHIFI</name>
<dbReference type="InterPro" id="IPR011527">
    <property type="entry name" value="ABC1_TM_dom"/>
</dbReference>
<dbReference type="GO" id="GO:0005524">
    <property type="term" value="F:ATP binding"/>
    <property type="evidence" value="ECO:0007669"/>
    <property type="project" value="UniProtKB-KW"/>
</dbReference>
<keyword evidence="8 10" id="KW-1133">Transmembrane helix</keyword>
<dbReference type="SMART" id="SM00382">
    <property type="entry name" value="AAA"/>
    <property type="match status" value="1"/>
</dbReference>
<evidence type="ECO:0000256" key="5">
    <source>
        <dbReference type="ARBA" id="ARBA00022741"/>
    </source>
</evidence>
<dbReference type="Gene3D" id="3.90.70.10">
    <property type="entry name" value="Cysteine proteinases"/>
    <property type="match status" value="1"/>
</dbReference>
<comment type="subcellular location">
    <subcellularLocation>
        <location evidence="1">Cell membrane</location>
        <topology evidence="1">Multi-pass membrane protein</topology>
    </subcellularLocation>
</comment>
<dbReference type="Pfam" id="PF00005">
    <property type="entry name" value="ABC_tran"/>
    <property type="match status" value="1"/>
</dbReference>
<evidence type="ECO:0000256" key="1">
    <source>
        <dbReference type="ARBA" id="ARBA00004651"/>
    </source>
</evidence>
<dbReference type="GO" id="GO:0005886">
    <property type="term" value="C:plasma membrane"/>
    <property type="evidence" value="ECO:0007669"/>
    <property type="project" value="UniProtKB-SubCell"/>
</dbReference>
<organism evidence="14 15">
    <name type="scientific">Chitinophaga filiformis</name>
    <name type="common">Myxococcus filiformis</name>
    <name type="synonym">Flexibacter filiformis</name>
    <dbReference type="NCBI Taxonomy" id="104663"/>
    <lineage>
        <taxon>Bacteria</taxon>
        <taxon>Pseudomonadati</taxon>
        <taxon>Bacteroidota</taxon>
        <taxon>Chitinophagia</taxon>
        <taxon>Chitinophagales</taxon>
        <taxon>Chitinophagaceae</taxon>
        <taxon>Chitinophaga</taxon>
    </lineage>
</organism>
<dbReference type="Proteomes" id="UP000199045">
    <property type="component" value="Unassembled WGS sequence"/>
</dbReference>
<feature type="transmembrane region" description="Helical" evidence="10">
    <location>
        <begin position="299"/>
        <end position="317"/>
    </location>
</feature>
<dbReference type="PANTHER" id="PTHR43394:SF1">
    <property type="entry name" value="ATP-BINDING CASSETTE SUB-FAMILY B MEMBER 10, MITOCHONDRIAL"/>
    <property type="match status" value="1"/>
</dbReference>
<evidence type="ECO:0000256" key="7">
    <source>
        <dbReference type="ARBA" id="ARBA00022840"/>
    </source>
</evidence>
<feature type="transmembrane region" description="Helical" evidence="10">
    <location>
        <begin position="192"/>
        <end position="216"/>
    </location>
</feature>
<dbReference type="SUPFAM" id="SSF52540">
    <property type="entry name" value="P-loop containing nucleoside triphosphate hydrolases"/>
    <property type="match status" value="1"/>
</dbReference>
<dbReference type="InterPro" id="IPR005074">
    <property type="entry name" value="Peptidase_C39"/>
</dbReference>
<dbReference type="InterPro" id="IPR003593">
    <property type="entry name" value="AAA+_ATPase"/>
</dbReference>
<protein>
    <submittedName>
        <fullName evidence="14">Bacteriocin-processing peptidase. Cysteine peptidase. MEROPS family C39</fullName>
    </submittedName>
</protein>
<evidence type="ECO:0000256" key="2">
    <source>
        <dbReference type="ARBA" id="ARBA00022448"/>
    </source>
</evidence>
<feature type="domain" description="Peptidase C39" evidence="13">
    <location>
        <begin position="1"/>
        <end position="116"/>
    </location>
</feature>
<dbReference type="PROSITE" id="PS00211">
    <property type="entry name" value="ABC_TRANSPORTER_1"/>
    <property type="match status" value="1"/>
</dbReference>
<accession>A0A1G7LPL1</accession>
<keyword evidence="5" id="KW-0547">Nucleotide-binding</keyword>
<dbReference type="InterPro" id="IPR039421">
    <property type="entry name" value="Type_1_exporter"/>
</dbReference>
<dbReference type="FunFam" id="3.40.50.300:FF:000221">
    <property type="entry name" value="Multidrug ABC transporter ATP-binding protein"/>
    <property type="match status" value="1"/>
</dbReference>
<dbReference type="PROSITE" id="PS50929">
    <property type="entry name" value="ABC_TM1F"/>
    <property type="match status" value="1"/>
</dbReference>
<evidence type="ECO:0000256" key="3">
    <source>
        <dbReference type="ARBA" id="ARBA00022475"/>
    </source>
</evidence>
<feature type="transmembrane region" description="Helical" evidence="10">
    <location>
        <begin position="162"/>
        <end position="180"/>
    </location>
</feature>
<dbReference type="InterPro" id="IPR036640">
    <property type="entry name" value="ABC1_TM_sf"/>
</dbReference>
<keyword evidence="2" id="KW-0813">Transport</keyword>
<dbReference type="InterPro" id="IPR017871">
    <property type="entry name" value="ABC_transporter-like_CS"/>
</dbReference>
<feature type="transmembrane region" description="Helical" evidence="10">
    <location>
        <begin position="269"/>
        <end position="293"/>
    </location>
</feature>
<sequence length="716" mass="80990">MDCGPTCLRMIANSYGKLYSAESLRRLSGYSKNGVSMWGLSDSAQKIGMRTRAGRLTYRVLEEAPLPAVLHWNQNHFVVLVSIDDKKCKVADPSTGIITFRKDEFLRYWLSSKDDNGDDTGLVLLMEPSPAFYEQDTEKGRKLNWDIAFQYLRHSNGQLPQIFLALVINFGIGLVFPFLTKSVVDIGINTKNLSYITVVLFAQLMLVLSGTIVGFISGRLQLRLSNMLNISILSDFWIKLTSLPLSYFDNHRTGDTLQRLGDNRLIQSYITNIALNTIFSVINFLVYSVILLIFSPQLFFIFLIGNLIYMGWIRLFLGIRRKLNYETFHLSARENNATLQLVQGMQEIRLNNAEQQKRWEWENIQAKIFKLSFKAMTFNQWQSLGGLLITQGKDILLSFIVARYVVEGQLTFGAMLAVQYIIGQLHGPVGDFIGLIQSTQDAKISLERLNEVHEMDDEEPVRETFARELPARKDIELKNLRFSYPGSRTPVLDDINLLIPEGKVTAIVGVSGSGKTTLLKILMKVYTEYEGEIRVGPANFKHISHSFWRRNSGAVMQDGYIFNDSIANNISVGNEEVDLERLLTCLDIANIAAFIQDLPNGINTQLGTDGVGVSQGQKQRLLIARAIYKNPVFMFFDEATNALDANNEKAIVENLAKFFLNRTVLIVAHRLSTVRNADKIVVLKNGRIVEEGNHQELTTLRGHYFELVKNQLELGD</sequence>
<dbReference type="InterPro" id="IPR003439">
    <property type="entry name" value="ABC_transporter-like_ATP-bd"/>
</dbReference>
<keyword evidence="6" id="KW-0378">Hydrolase</keyword>
<reference evidence="15" key="1">
    <citation type="submission" date="2016-10" db="EMBL/GenBank/DDBJ databases">
        <authorList>
            <person name="Varghese N."/>
            <person name="Submissions S."/>
        </authorList>
    </citation>
    <scope>NUCLEOTIDE SEQUENCE [LARGE SCALE GENOMIC DNA]</scope>
    <source>
        <strain evidence="15">DSM 527</strain>
    </source>
</reference>
<evidence type="ECO:0000313" key="15">
    <source>
        <dbReference type="Proteomes" id="UP000199045"/>
    </source>
</evidence>